<keyword evidence="2" id="KW-1185">Reference proteome</keyword>
<gene>
    <name evidence="1" type="ORF">DUNSADRAFT_14463</name>
</gene>
<evidence type="ECO:0008006" key="3">
    <source>
        <dbReference type="Google" id="ProtNLM"/>
    </source>
</evidence>
<sequence length="70" mass="7797">MPGLFSCLTCGADAELFELPRSELKKLYDKCIAVNKGKLIVRGIFARADTKNNNKRVYPKVGQQAPRVNT</sequence>
<evidence type="ECO:0000313" key="1">
    <source>
        <dbReference type="EMBL" id="KAF5843547.1"/>
    </source>
</evidence>
<protein>
    <recommendedName>
        <fullName evidence="3">Encoded protein</fullName>
    </recommendedName>
</protein>
<comment type="caution">
    <text evidence="1">The sequence shown here is derived from an EMBL/GenBank/DDBJ whole genome shotgun (WGS) entry which is preliminary data.</text>
</comment>
<accession>A0ABQ7H9L2</accession>
<reference evidence="1" key="1">
    <citation type="submission" date="2017-08" db="EMBL/GenBank/DDBJ databases">
        <authorList>
            <person name="Polle J.E."/>
            <person name="Barry K."/>
            <person name="Cushman J."/>
            <person name="Schmutz J."/>
            <person name="Tran D."/>
            <person name="Hathwaick L.T."/>
            <person name="Yim W.C."/>
            <person name="Jenkins J."/>
            <person name="Mckie-Krisberg Z.M."/>
            <person name="Prochnik S."/>
            <person name="Lindquist E."/>
            <person name="Dockter R.B."/>
            <person name="Adam C."/>
            <person name="Molina H."/>
            <person name="Bunkerborg J."/>
            <person name="Jin E."/>
            <person name="Buchheim M."/>
            <person name="Magnuson J."/>
        </authorList>
    </citation>
    <scope>NUCLEOTIDE SEQUENCE</scope>
    <source>
        <strain evidence="1">CCAP 19/18</strain>
    </source>
</reference>
<proteinExistence type="predicted"/>
<dbReference type="EMBL" id="MU069441">
    <property type="protein sequence ID" value="KAF5843547.1"/>
    <property type="molecule type" value="Genomic_DNA"/>
</dbReference>
<name>A0ABQ7H9L2_DUNSA</name>
<dbReference type="Proteomes" id="UP000815325">
    <property type="component" value="Unassembled WGS sequence"/>
</dbReference>
<evidence type="ECO:0000313" key="2">
    <source>
        <dbReference type="Proteomes" id="UP000815325"/>
    </source>
</evidence>
<organism evidence="1 2">
    <name type="scientific">Dunaliella salina</name>
    <name type="common">Green alga</name>
    <name type="synonym">Protococcus salinus</name>
    <dbReference type="NCBI Taxonomy" id="3046"/>
    <lineage>
        <taxon>Eukaryota</taxon>
        <taxon>Viridiplantae</taxon>
        <taxon>Chlorophyta</taxon>
        <taxon>core chlorophytes</taxon>
        <taxon>Chlorophyceae</taxon>
        <taxon>CS clade</taxon>
        <taxon>Chlamydomonadales</taxon>
        <taxon>Dunaliellaceae</taxon>
        <taxon>Dunaliella</taxon>
    </lineage>
</organism>